<evidence type="ECO:0000313" key="5">
    <source>
        <dbReference type="Proteomes" id="UP000826195"/>
    </source>
</evidence>
<dbReference type="InterPro" id="IPR001568">
    <property type="entry name" value="RNase_T2-like"/>
</dbReference>
<proteinExistence type="inferred from homology"/>
<comment type="caution">
    <text evidence="4">The sequence shown here is derived from an EMBL/GenBank/DDBJ whole genome shotgun (WGS) entry which is preliminary data.</text>
</comment>
<dbReference type="Gene3D" id="2.60.210.10">
    <property type="entry name" value="Apoptosis, Tumor Necrosis Factor Receptor Associated Protein 2, Chain A"/>
    <property type="match status" value="1"/>
</dbReference>
<dbReference type="Proteomes" id="UP000826195">
    <property type="component" value="Unassembled WGS sequence"/>
</dbReference>
<keyword evidence="5" id="KW-1185">Reference proteome</keyword>
<dbReference type="AlphaFoldDB" id="A0AAV7IRN3"/>
<dbReference type="SUPFAM" id="SSF55895">
    <property type="entry name" value="Ribonuclease Rh-like"/>
    <property type="match status" value="1"/>
</dbReference>
<name>A0AAV7IRN3_COTGL</name>
<dbReference type="GO" id="GO:0003723">
    <property type="term" value="F:RNA binding"/>
    <property type="evidence" value="ECO:0007669"/>
    <property type="project" value="InterPro"/>
</dbReference>
<reference evidence="4 5" key="1">
    <citation type="journal article" date="2021" name="J. Hered.">
        <title>A chromosome-level genome assembly of the parasitoid wasp, Cotesia glomerata (Hymenoptera: Braconidae).</title>
        <authorList>
            <person name="Pinto B.J."/>
            <person name="Weis J.J."/>
            <person name="Gamble T."/>
            <person name="Ode P.J."/>
            <person name="Paul R."/>
            <person name="Zaspel J.M."/>
        </authorList>
    </citation>
    <scope>NUCLEOTIDE SEQUENCE [LARGE SCALE GENOMIC DNA]</scope>
    <source>
        <strain evidence="4">CgM1</strain>
    </source>
</reference>
<evidence type="ECO:0000256" key="1">
    <source>
        <dbReference type="ARBA" id="ARBA00007469"/>
    </source>
</evidence>
<feature type="region of interest" description="Disordered" evidence="3">
    <location>
        <begin position="162"/>
        <end position="181"/>
    </location>
</feature>
<accession>A0AAV7IRN3</accession>
<dbReference type="InterPro" id="IPR008974">
    <property type="entry name" value="TRAF-like"/>
</dbReference>
<feature type="region of interest" description="Disordered" evidence="3">
    <location>
        <begin position="191"/>
        <end position="336"/>
    </location>
</feature>
<dbReference type="PANTHER" id="PTHR11240:SF22">
    <property type="entry name" value="RIBONUCLEASE T2"/>
    <property type="match status" value="1"/>
</dbReference>
<dbReference type="InterPro" id="IPR036430">
    <property type="entry name" value="RNase_T2-like_sf"/>
</dbReference>
<dbReference type="GO" id="GO:0033897">
    <property type="term" value="F:ribonuclease T2 activity"/>
    <property type="evidence" value="ECO:0007669"/>
    <property type="project" value="InterPro"/>
</dbReference>
<gene>
    <name evidence="4" type="ORF">KQX54_013923</name>
</gene>
<dbReference type="Gene3D" id="3.90.730.10">
    <property type="entry name" value="Ribonuclease T2-like"/>
    <property type="match status" value="1"/>
</dbReference>
<dbReference type="GO" id="GO:0005576">
    <property type="term" value="C:extracellular region"/>
    <property type="evidence" value="ECO:0007669"/>
    <property type="project" value="TreeGrafter"/>
</dbReference>
<sequence length="584" mass="68528">MVSILRSTLNRWRVNGVDELLDTEVDSNYEVYTTVRTNKLHHDLSWELVLIFNGSKNPYGEWISLQLKLPTEQKRVNVNFKIWMVTRNGTKIRMNHETMLEIDDTITYTIPDFINKDGLFVNYEEYVPKNVLTFVHEFDVESVHVIPRIMSKRDKMDQEEYDDGWSNVCCDSTTSPPKRMISDDSEAKFLKSTSHSGAVDESAKRIRPQRPREEYSHGRHLIPPEVDSRPRDSSRKSYHHSQKDSSRSGHSSRRSDHQSKRDSSKSKESSRIDDYDSDTGPYKSRDSSHKRDSSRSKSSSRRSHSHSRTDSSRSRGTSGRSKSRSRPESSSRKGYASLRSCIDKRSSAEDCFDFFMLTCYFPKAAALSAQNMGNKKYREDKLIDDWVIHGLWAFSYKYGTELEKKCSNLINMWFDEKLLLDDEELVKELREKWFGLYNKDRYSDEAFWKHEFYEHGKCATRSKHVKNLKGYFNLTLKLFNDADLKNTLADGGFKPGKTVTWAEMYEIIKKKHGGYPKIEQLRDPVRQIYHPHEIKLFYDQDLKPMDCPGDPHLDPNFKRLEFHYDVNLQKSSSTRRYLRYNSRD</sequence>
<feature type="compositionally biased region" description="Basic and acidic residues" evidence="3">
    <location>
        <begin position="226"/>
        <end position="274"/>
    </location>
</feature>
<evidence type="ECO:0000256" key="2">
    <source>
        <dbReference type="RuleBase" id="RU004328"/>
    </source>
</evidence>
<dbReference type="PANTHER" id="PTHR11240">
    <property type="entry name" value="RIBONUCLEASE T2"/>
    <property type="match status" value="1"/>
</dbReference>
<feature type="compositionally biased region" description="Basic and acidic residues" evidence="3">
    <location>
        <begin position="283"/>
        <end position="295"/>
    </location>
</feature>
<organism evidence="4 5">
    <name type="scientific">Cotesia glomerata</name>
    <name type="common">Lepidopteran parasitic wasp</name>
    <name type="synonym">Apanteles glomeratus</name>
    <dbReference type="NCBI Taxonomy" id="32391"/>
    <lineage>
        <taxon>Eukaryota</taxon>
        <taxon>Metazoa</taxon>
        <taxon>Ecdysozoa</taxon>
        <taxon>Arthropoda</taxon>
        <taxon>Hexapoda</taxon>
        <taxon>Insecta</taxon>
        <taxon>Pterygota</taxon>
        <taxon>Neoptera</taxon>
        <taxon>Endopterygota</taxon>
        <taxon>Hymenoptera</taxon>
        <taxon>Apocrita</taxon>
        <taxon>Ichneumonoidea</taxon>
        <taxon>Braconidae</taxon>
        <taxon>Microgastrinae</taxon>
        <taxon>Cotesia</taxon>
    </lineage>
</organism>
<protein>
    <submittedName>
        <fullName evidence="4">Uncharacterized protein</fullName>
    </submittedName>
</protein>
<dbReference type="SUPFAM" id="SSF49599">
    <property type="entry name" value="TRAF domain-like"/>
    <property type="match status" value="1"/>
</dbReference>
<dbReference type="Pfam" id="PF00445">
    <property type="entry name" value="Ribonuclease_T2"/>
    <property type="match status" value="1"/>
</dbReference>
<dbReference type="EMBL" id="JAHXZJ010001119">
    <property type="protein sequence ID" value="KAH0554929.1"/>
    <property type="molecule type" value="Genomic_DNA"/>
</dbReference>
<dbReference type="GO" id="GO:0006401">
    <property type="term" value="P:RNA catabolic process"/>
    <property type="evidence" value="ECO:0007669"/>
    <property type="project" value="TreeGrafter"/>
</dbReference>
<comment type="similarity">
    <text evidence="1 2">Belongs to the RNase T2 family.</text>
</comment>
<evidence type="ECO:0000256" key="3">
    <source>
        <dbReference type="SAM" id="MobiDB-lite"/>
    </source>
</evidence>
<evidence type="ECO:0000313" key="4">
    <source>
        <dbReference type="EMBL" id="KAH0554929.1"/>
    </source>
</evidence>